<keyword evidence="2" id="KW-1185">Reference proteome</keyword>
<dbReference type="EMBL" id="JAGIYY010000001">
    <property type="protein sequence ID" value="MBP0437806.1"/>
    <property type="molecule type" value="Genomic_DNA"/>
</dbReference>
<dbReference type="Proteomes" id="UP000666240">
    <property type="component" value="Unassembled WGS sequence"/>
</dbReference>
<evidence type="ECO:0000313" key="1">
    <source>
        <dbReference type="EMBL" id="MBP0437806.1"/>
    </source>
</evidence>
<organism evidence="1 2">
    <name type="scientific">Tianweitania sediminis</name>
    <dbReference type="NCBI Taxonomy" id="1502156"/>
    <lineage>
        <taxon>Bacteria</taxon>
        <taxon>Pseudomonadati</taxon>
        <taxon>Pseudomonadota</taxon>
        <taxon>Alphaproteobacteria</taxon>
        <taxon>Hyphomicrobiales</taxon>
        <taxon>Phyllobacteriaceae</taxon>
        <taxon>Tianweitania</taxon>
    </lineage>
</organism>
<name>A0A8J7R0K7_9HYPH</name>
<accession>A0A8J7R0K7</accession>
<comment type="caution">
    <text evidence="1">The sequence shown here is derived from an EMBL/GenBank/DDBJ whole genome shotgun (WGS) entry which is preliminary data.</text>
</comment>
<evidence type="ECO:0000313" key="2">
    <source>
        <dbReference type="Proteomes" id="UP000666240"/>
    </source>
</evidence>
<reference evidence="1" key="1">
    <citation type="submission" date="2021-03" db="EMBL/GenBank/DDBJ databases">
        <title>Genome sequencing and assembly of Tianweitania sediminis.</title>
        <authorList>
            <person name="Chhetri G."/>
        </authorList>
    </citation>
    <scope>NUCLEOTIDE SEQUENCE</scope>
    <source>
        <strain evidence="1">Z8</strain>
    </source>
</reference>
<sequence>MLFTNLLVHAQRHIEKRRRYNRLANEIECLSPRELADLRADRSQMLGDLRRDFYG</sequence>
<proteinExistence type="predicted"/>
<dbReference type="AlphaFoldDB" id="A0A8J7R0K7"/>
<dbReference type="RefSeq" id="WP_209333778.1">
    <property type="nucleotide sequence ID" value="NZ_JAGIYY010000001.1"/>
</dbReference>
<gene>
    <name evidence="1" type="ORF">J5Y06_03935</name>
</gene>
<protein>
    <submittedName>
        <fullName evidence="1">Uncharacterized protein</fullName>
    </submittedName>
</protein>